<gene>
    <name evidence="6" type="ORF">niasHT_010970</name>
</gene>
<organism evidence="6 7">
    <name type="scientific">Heterodera trifolii</name>
    <dbReference type="NCBI Taxonomy" id="157864"/>
    <lineage>
        <taxon>Eukaryota</taxon>
        <taxon>Metazoa</taxon>
        <taxon>Ecdysozoa</taxon>
        <taxon>Nematoda</taxon>
        <taxon>Chromadorea</taxon>
        <taxon>Rhabditida</taxon>
        <taxon>Tylenchina</taxon>
        <taxon>Tylenchomorpha</taxon>
        <taxon>Tylenchoidea</taxon>
        <taxon>Heteroderidae</taxon>
        <taxon>Heteroderinae</taxon>
        <taxon>Heterodera</taxon>
    </lineage>
</organism>
<accession>A0ABD2LG25</accession>
<name>A0ABD2LG25_9BILA</name>
<feature type="transmembrane region" description="Helical" evidence="5">
    <location>
        <begin position="142"/>
        <end position="167"/>
    </location>
</feature>
<dbReference type="PANTHER" id="PTHR23360:SF5">
    <property type="entry name" value="G-PROTEIN COUPLED RECEPTORS FAMILY 1 PROFILE DOMAIN-CONTAINING PROTEIN"/>
    <property type="match status" value="1"/>
</dbReference>
<dbReference type="InterPro" id="IPR000276">
    <property type="entry name" value="GPCR_Rhodpsn"/>
</dbReference>
<dbReference type="PANTHER" id="PTHR23360">
    <property type="entry name" value="G-PROTEIN COUPLED RECEPTORS FAMILY 1 PROFILE DOMAIN-CONTAINING PROTEIN-RELATED"/>
    <property type="match status" value="1"/>
</dbReference>
<keyword evidence="2 5" id="KW-0812">Transmembrane</keyword>
<proteinExistence type="predicted"/>
<evidence type="ECO:0000313" key="6">
    <source>
        <dbReference type="EMBL" id="KAL3114156.1"/>
    </source>
</evidence>
<evidence type="ECO:0000313" key="7">
    <source>
        <dbReference type="Proteomes" id="UP001620626"/>
    </source>
</evidence>
<evidence type="ECO:0000256" key="3">
    <source>
        <dbReference type="ARBA" id="ARBA00022989"/>
    </source>
</evidence>
<dbReference type="SMART" id="SM01381">
    <property type="entry name" value="7TM_GPCR_Srsx"/>
    <property type="match status" value="1"/>
</dbReference>
<dbReference type="InterPro" id="IPR047130">
    <property type="entry name" value="7TM_GPCR_Srsx_nematod"/>
</dbReference>
<feature type="transmembrane region" description="Helical" evidence="5">
    <location>
        <begin position="110"/>
        <end position="136"/>
    </location>
</feature>
<evidence type="ECO:0000256" key="1">
    <source>
        <dbReference type="ARBA" id="ARBA00004370"/>
    </source>
</evidence>
<dbReference type="AlphaFoldDB" id="A0ABD2LG25"/>
<reference evidence="6 7" key="1">
    <citation type="submission" date="2024-10" db="EMBL/GenBank/DDBJ databases">
        <authorList>
            <person name="Kim D."/>
        </authorList>
    </citation>
    <scope>NUCLEOTIDE SEQUENCE [LARGE SCALE GENOMIC DNA]</scope>
    <source>
        <strain evidence="6">BH-2024</strain>
    </source>
</reference>
<protein>
    <recommendedName>
        <fullName evidence="8">G-protein coupled receptors family 1 profile domain-containing protein</fullName>
    </recommendedName>
</protein>
<evidence type="ECO:0000256" key="4">
    <source>
        <dbReference type="ARBA" id="ARBA00023136"/>
    </source>
</evidence>
<feature type="transmembrane region" description="Helical" evidence="5">
    <location>
        <begin position="22"/>
        <end position="50"/>
    </location>
</feature>
<evidence type="ECO:0008006" key="8">
    <source>
        <dbReference type="Google" id="ProtNLM"/>
    </source>
</evidence>
<dbReference type="Gene3D" id="1.20.1070.10">
    <property type="entry name" value="Rhodopsin 7-helix transmembrane proteins"/>
    <property type="match status" value="2"/>
</dbReference>
<keyword evidence="4 5" id="KW-0472">Membrane</keyword>
<dbReference type="InterPro" id="IPR019424">
    <property type="entry name" value="7TM_GPCR_Srsx"/>
</dbReference>
<dbReference type="Proteomes" id="UP001620626">
    <property type="component" value="Unassembled WGS sequence"/>
</dbReference>
<evidence type="ECO:0000256" key="5">
    <source>
        <dbReference type="SAM" id="Phobius"/>
    </source>
</evidence>
<evidence type="ECO:0000256" key="2">
    <source>
        <dbReference type="ARBA" id="ARBA00022692"/>
    </source>
</evidence>
<comment type="subcellular location">
    <subcellularLocation>
        <location evidence="1">Membrane</location>
    </subcellularLocation>
</comment>
<keyword evidence="7" id="KW-1185">Reference proteome</keyword>
<sequence length="215" mass="23973">MDNNSNSSTSSSVNEFGESDQIYVYTVWVTIIQQILSLFGIALNSALVYITIKHKKLHRSFGFMLAICSLCDALTELATPLATVIRSDQNNTNNSSQSQVEITRRIFKSLAVIMTVTFCLWFLSALITIILAQGLITSNPSLQFLIIRLAAQMITIAGAINAPILYLRNSEYREIIKNEFTWINFLLCSNNHIPIVIVSAGPQILHSSNNQMLNN</sequence>
<comment type="caution">
    <text evidence="6">The sequence shown here is derived from an EMBL/GenBank/DDBJ whole genome shotgun (WGS) entry which is preliminary data.</text>
</comment>
<dbReference type="SUPFAM" id="SSF81321">
    <property type="entry name" value="Family A G protein-coupled receptor-like"/>
    <property type="match status" value="1"/>
</dbReference>
<keyword evidence="3 5" id="KW-1133">Transmembrane helix</keyword>
<dbReference type="EMBL" id="JBICBT010000424">
    <property type="protein sequence ID" value="KAL3114156.1"/>
    <property type="molecule type" value="Genomic_DNA"/>
</dbReference>
<dbReference type="GO" id="GO:0016020">
    <property type="term" value="C:membrane"/>
    <property type="evidence" value="ECO:0007669"/>
    <property type="project" value="UniProtKB-SubCell"/>
</dbReference>
<dbReference type="Pfam" id="PF10320">
    <property type="entry name" value="7TM_GPCR_Srsx"/>
    <property type="match status" value="1"/>
</dbReference>